<feature type="transmembrane region" description="Helical" evidence="8">
    <location>
        <begin position="88"/>
        <end position="111"/>
    </location>
</feature>
<dbReference type="Pfam" id="PF02254">
    <property type="entry name" value="TrkA_N"/>
    <property type="match status" value="1"/>
</dbReference>
<dbReference type="PANTHER" id="PTHR42751:SF1">
    <property type="entry name" value="CATION_PROTON ANTIPORTER YBAL-RELATED"/>
    <property type="match status" value="1"/>
</dbReference>
<dbReference type="Gene3D" id="3.40.50.720">
    <property type="entry name" value="NAD(P)-binding Rossmann-like Domain"/>
    <property type="match status" value="1"/>
</dbReference>
<feature type="transmembrane region" description="Helical" evidence="8">
    <location>
        <begin position="191"/>
        <end position="214"/>
    </location>
</feature>
<evidence type="ECO:0000256" key="4">
    <source>
        <dbReference type="ARBA" id="ARBA00022692"/>
    </source>
</evidence>
<feature type="transmembrane region" description="Helical" evidence="8">
    <location>
        <begin position="341"/>
        <end position="369"/>
    </location>
</feature>
<keyword evidence="4 8" id="KW-0812">Transmembrane</keyword>
<name>A0A9E7ZG46_9HYPH</name>
<dbReference type="SUPFAM" id="SSF51735">
    <property type="entry name" value="NAD(P)-binding Rossmann-fold domains"/>
    <property type="match status" value="1"/>
</dbReference>
<keyword evidence="3" id="KW-0813">Transport</keyword>
<evidence type="ECO:0000259" key="9">
    <source>
        <dbReference type="PROSITE" id="PS51201"/>
    </source>
</evidence>
<evidence type="ECO:0000256" key="8">
    <source>
        <dbReference type="SAM" id="Phobius"/>
    </source>
</evidence>
<proteinExistence type="inferred from homology"/>
<organism evidence="10">
    <name type="scientific">Bosea sp. NBC_00436</name>
    <dbReference type="NCBI Taxonomy" id="2969620"/>
    <lineage>
        <taxon>Bacteria</taxon>
        <taxon>Pseudomonadati</taxon>
        <taxon>Pseudomonadota</taxon>
        <taxon>Alphaproteobacteria</taxon>
        <taxon>Hyphomicrobiales</taxon>
        <taxon>Boseaceae</taxon>
        <taxon>Bosea</taxon>
    </lineage>
</organism>
<dbReference type="InterPro" id="IPR003148">
    <property type="entry name" value="RCK_N"/>
</dbReference>
<evidence type="ECO:0000256" key="6">
    <source>
        <dbReference type="ARBA" id="ARBA00023136"/>
    </source>
</evidence>
<dbReference type="GO" id="GO:1902600">
    <property type="term" value="P:proton transmembrane transport"/>
    <property type="evidence" value="ECO:0007669"/>
    <property type="project" value="InterPro"/>
</dbReference>
<dbReference type="Gene3D" id="1.20.1530.20">
    <property type="match status" value="1"/>
</dbReference>
<feature type="transmembrane region" description="Helical" evidence="8">
    <location>
        <begin position="6"/>
        <end position="25"/>
    </location>
</feature>
<feature type="transmembrane region" description="Helical" evidence="8">
    <location>
        <begin position="32"/>
        <end position="50"/>
    </location>
</feature>
<feature type="compositionally biased region" description="Low complexity" evidence="7">
    <location>
        <begin position="578"/>
        <end position="588"/>
    </location>
</feature>
<evidence type="ECO:0000256" key="7">
    <source>
        <dbReference type="SAM" id="MobiDB-lite"/>
    </source>
</evidence>
<dbReference type="Pfam" id="PF00999">
    <property type="entry name" value="Na_H_Exchanger"/>
    <property type="match status" value="1"/>
</dbReference>
<evidence type="ECO:0000256" key="1">
    <source>
        <dbReference type="ARBA" id="ARBA00004141"/>
    </source>
</evidence>
<feature type="transmembrane region" description="Helical" evidence="8">
    <location>
        <begin position="62"/>
        <end position="81"/>
    </location>
</feature>
<gene>
    <name evidence="10" type="ORF">NWE54_15800</name>
</gene>
<keyword evidence="6 8" id="KW-0472">Membrane</keyword>
<dbReference type="InterPro" id="IPR036291">
    <property type="entry name" value="NAD(P)-bd_dom_sf"/>
</dbReference>
<dbReference type="EMBL" id="CP102774">
    <property type="protein sequence ID" value="UZF85290.1"/>
    <property type="molecule type" value="Genomic_DNA"/>
</dbReference>
<feature type="region of interest" description="Disordered" evidence="7">
    <location>
        <begin position="405"/>
        <end position="436"/>
    </location>
</feature>
<feature type="transmembrane region" description="Helical" evidence="8">
    <location>
        <begin position="117"/>
        <end position="136"/>
    </location>
</feature>
<evidence type="ECO:0000256" key="5">
    <source>
        <dbReference type="ARBA" id="ARBA00022989"/>
    </source>
</evidence>
<dbReference type="InterPro" id="IPR006153">
    <property type="entry name" value="Cation/H_exchanger_TM"/>
</dbReference>
<protein>
    <submittedName>
        <fullName evidence="10">Kef family K(+) transporter</fullName>
    </submittedName>
</protein>
<comment type="similarity">
    <text evidence="2">Belongs to the monovalent cation:proton antiporter 2 (CPA2) transporter (TC 2.A.37) family.</text>
</comment>
<feature type="transmembrane region" description="Helical" evidence="8">
    <location>
        <begin position="148"/>
        <end position="171"/>
    </location>
</feature>
<dbReference type="GO" id="GO:0016020">
    <property type="term" value="C:membrane"/>
    <property type="evidence" value="ECO:0007669"/>
    <property type="project" value="UniProtKB-SubCell"/>
</dbReference>
<keyword evidence="5 8" id="KW-1133">Transmembrane helix</keyword>
<dbReference type="InterPro" id="IPR038770">
    <property type="entry name" value="Na+/solute_symporter_sf"/>
</dbReference>
<feature type="transmembrane region" description="Helical" evidence="8">
    <location>
        <begin position="235"/>
        <end position="268"/>
    </location>
</feature>
<evidence type="ECO:0000256" key="2">
    <source>
        <dbReference type="ARBA" id="ARBA00005551"/>
    </source>
</evidence>
<feature type="region of interest" description="Disordered" evidence="7">
    <location>
        <begin position="578"/>
        <end position="619"/>
    </location>
</feature>
<feature type="transmembrane region" description="Helical" evidence="8">
    <location>
        <begin position="288"/>
        <end position="307"/>
    </location>
</feature>
<feature type="transmembrane region" description="Helical" evidence="8">
    <location>
        <begin position="376"/>
        <end position="395"/>
    </location>
</feature>
<accession>A0A9E7ZG46</accession>
<feature type="domain" description="RCK N-terminal" evidence="9">
    <location>
        <begin position="441"/>
        <end position="558"/>
    </location>
</feature>
<dbReference type="GO" id="GO:0015297">
    <property type="term" value="F:antiporter activity"/>
    <property type="evidence" value="ECO:0007669"/>
    <property type="project" value="InterPro"/>
</dbReference>
<feature type="compositionally biased region" description="Low complexity" evidence="7">
    <location>
        <begin position="405"/>
        <end position="423"/>
    </location>
</feature>
<sequence>MHHGPLIAIIVAGLGLAFVFGALAQKLRISPLVGYLLAGVAAGPFTPGFVGDQNLANELAEIGVILLMFGVGLHFSLKDLLSVKAIAVPGAVVQIGIATLLGLGLGTWLGWNWFSGAVFGLALSTASTVVLLRSLQERRLVQTERGRIAVGWLIVEDIAMVLALVLLPVLAEIINGAPSGGSAPLATRFDLGVWGVLGLTFAKLIGFLAFMLLIGRRVIPWVLHWVAHTGSRELFRLAVLAVALGVAYAAATLFGVSFALGAFFAGMILSESPLSQRAAEETLPLRDAFAVLFFVSVGMLFDPGILLRAPGPLIGTLAIILIGKSVAAWLIMRAFGRSQTAALTISASLAQIGEFSFILAGLGTALGILPAQGRDLILAGAILSILLNPVIFALAERLAPEAPAAKPKPAAAPEAGEAETAAPAPQPEAPPERDITPTSLADHIVVVGYGRVGSLLGAGLLSQGAKLLVIEDNPDAVATAKRDGAELLVGNAADPEVLSAAAVGRAVRLFVAIPGSFEAGQVCEQARAENPALPIVARAHSDAEVAHLTKCGATLTIMGEAEIARAMLSLCQNLRGAAPVEPDAPAEPAKSETVAELPPPKPPAAKPAEDPPADPPAAA</sequence>
<feature type="transmembrane region" description="Helical" evidence="8">
    <location>
        <begin position="314"/>
        <end position="335"/>
    </location>
</feature>
<reference evidence="10" key="1">
    <citation type="submission" date="2022-08" db="EMBL/GenBank/DDBJ databases">
        <title>Complete Genome Sequences of 2 Bosea sp. soil isolates.</title>
        <authorList>
            <person name="Alvarez Arevalo M."/>
            <person name="Sterndorff E.B."/>
            <person name="Faurdal D."/>
            <person name="Joergensen T.S."/>
            <person name="Weber T."/>
        </authorList>
    </citation>
    <scope>NUCLEOTIDE SEQUENCE</scope>
    <source>
        <strain evidence="10">NBC_00436</strain>
    </source>
</reference>
<comment type="subcellular location">
    <subcellularLocation>
        <location evidence="1">Membrane</location>
        <topology evidence="1">Multi-pass membrane protein</topology>
    </subcellularLocation>
</comment>
<dbReference type="GO" id="GO:0006813">
    <property type="term" value="P:potassium ion transport"/>
    <property type="evidence" value="ECO:0007669"/>
    <property type="project" value="InterPro"/>
</dbReference>
<dbReference type="PANTHER" id="PTHR42751">
    <property type="entry name" value="SODIUM/HYDROGEN EXCHANGER FAMILY/TRKA DOMAIN PROTEIN"/>
    <property type="match status" value="1"/>
</dbReference>
<dbReference type="AlphaFoldDB" id="A0A9E7ZG46"/>
<evidence type="ECO:0000256" key="3">
    <source>
        <dbReference type="ARBA" id="ARBA00022448"/>
    </source>
</evidence>
<dbReference type="PROSITE" id="PS51201">
    <property type="entry name" value="RCK_N"/>
    <property type="match status" value="1"/>
</dbReference>
<evidence type="ECO:0000313" key="10">
    <source>
        <dbReference type="EMBL" id="UZF85290.1"/>
    </source>
</evidence>
<dbReference type="NCBIfam" id="NF007950">
    <property type="entry name" value="PRK10669.1"/>
    <property type="match status" value="1"/>
</dbReference>